<feature type="domain" description="HTH marR-type" evidence="1">
    <location>
        <begin position="9"/>
        <end position="138"/>
    </location>
</feature>
<comment type="caution">
    <text evidence="2">The sequence shown here is derived from an EMBL/GenBank/DDBJ whole genome shotgun (WGS) entry which is preliminary data.</text>
</comment>
<dbReference type="PANTHER" id="PTHR33164:SF57">
    <property type="entry name" value="MARR-FAMILY TRANSCRIPTIONAL REGULATOR"/>
    <property type="match status" value="1"/>
</dbReference>
<dbReference type="InterPro" id="IPR000835">
    <property type="entry name" value="HTH_MarR-typ"/>
</dbReference>
<dbReference type="InterPro" id="IPR036388">
    <property type="entry name" value="WH-like_DNA-bd_sf"/>
</dbReference>
<dbReference type="GO" id="GO:0003700">
    <property type="term" value="F:DNA-binding transcription factor activity"/>
    <property type="evidence" value="ECO:0007669"/>
    <property type="project" value="InterPro"/>
</dbReference>
<reference evidence="2 3" key="1">
    <citation type="submission" date="2019-02" db="EMBL/GenBank/DDBJ databases">
        <title>Sequencing the genomes of 1000 actinobacteria strains.</title>
        <authorList>
            <person name="Klenk H.-P."/>
        </authorList>
    </citation>
    <scope>NUCLEOTIDE SEQUENCE [LARGE SCALE GENOMIC DNA]</scope>
    <source>
        <strain evidence="2 3">DSM 45162</strain>
    </source>
</reference>
<dbReference type="RefSeq" id="WP_165449481.1">
    <property type="nucleotide sequence ID" value="NZ_SHKY01000001.1"/>
</dbReference>
<keyword evidence="3" id="KW-1185">Reference proteome</keyword>
<accession>A0A4Q7ZKU5</accession>
<dbReference type="Proteomes" id="UP000292564">
    <property type="component" value="Unassembled WGS sequence"/>
</dbReference>
<proteinExistence type="predicted"/>
<organism evidence="2 3">
    <name type="scientific">Krasilnikovia cinnamomea</name>
    <dbReference type="NCBI Taxonomy" id="349313"/>
    <lineage>
        <taxon>Bacteria</taxon>
        <taxon>Bacillati</taxon>
        <taxon>Actinomycetota</taxon>
        <taxon>Actinomycetes</taxon>
        <taxon>Micromonosporales</taxon>
        <taxon>Micromonosporaceae</taxon>
        <taxon>Krasilnikovia</taxon>
    </lineage>
</organism>
<dbReference type="GO" id="GO:0003677">
    <property type="term" value="F:DNA binding"/>
    <property type="evidence" value="ECO:0007669"/>
    <property type="project" value="UniProtKB-KW"/>
</dbReference>
<gene>
    <name evidence="2" type="ORF">EV385_2982</name>
</gene>
<evidence type="ECO:0000259" key="1">
    <source>
        <dbReference type="PROSITE" id="PS50995"/>
    </source>
</evidence>
<dbReference type="SUPFAM" id="SSF46785">
    <property type="entry name" value="Winged helix' DNA-binding domain"/>
    <property type="match status" value="1"/>
</dbReference>
<dbReference type="InterPro" id="IPR036390">
    <property type="entry name" value="WH_DNA-bd_sf"/>
</dbReference>
<keyword evidence="2" id="KW-0238">DNA-binding</keyword>
<dbReference type="Pfam" id="PF12802">
    <property type="entry name" value="MarR_2"/>
    <property type="match status" value="1"/>
</dbReference>
<dbReference type="InterPro" id="IPR039422">
    <property type="entry name" value="MarR/SlyA-like"/>
</dbReference>
<evidence type="ECO:0000313" key="2">
    <source>
        <dbReference type="EMBL" id="RZU51181.1"/>
    </source>
</evidence>
<evidence type="ECO:0000313" key="3">
    <source>
        <dbReference type="Proteomes" id="UP000292564"/>
    </source>
</evidence>
<dbReference type="GO" id="GO:0006950">
    <property type="term" value="P:response to stress"/>
    <property type="evidence" value="ECO:0007669"/>
    <property type="project" value="TreeGrafter"/>
</dbReference>
<dbReference type="AlphaFoldDB" id="A0A4Q7ZKU5"/>
<dbReference type="EMBL" id="SHKY01000001">
    <property type="protein sequence ID" value="RZU51181.1"/>
    <property type="molecule type" value="Genomic_DNA"/>
</dbReference>
<sequence>MTMRRENEAMRVFAALVRAVHAISQDGARELRTHGFTPAQYQLLVLVGADPGCRQHQLGEALGVTKSNVSMLITKLEAAGLLARVPEGAAYALHLTPEGAATVARLRPEHSRFIARRFADLDDDELACLKRLVDKLSDD</sequence>
<dbReference type="SMART" id="SM00347">
    <property type="entry name" value="HTH_MARR"/>
    <property type="match status" value="1"/>
</dbReference>
<dbReference type="Gene3D" id="1.10.10.10">
    <property type="entry name" value="Winged helix-like DNA-binding domain superfamily/Winged helix DNA-binding domain"/>
    <property type="match status" value="1"/>
</dbReference>
<dbReference type="PROSITE" id="PS50995">
    <property type="entry name" value="HTH_MARR_2"/>
    <property type="match status" value="1"/>
</dbReference>
<name>A0A4Q7ZKU5_9ACTN</name>
<dbReference type="PANTHER" id="PTHR33164">
    <property type="entry name" value="TRANSCRIPTIONAL REGULATOR, MARR FAMILY"/>
    <property type="match status" value="1"/>
</dbReference>
<protein>
    <submittedName>
        <fullName evidence="2">DNA-binding MarR family transcriptional regulator</fullName>
    </submittedName>
</protein>